<dbReference type="OrthoDB" id="1000550at2759"/>
<dbReference type="Proteomes" id="UP000593573">
    <property type="component" value="Unassembled WGS sequence"/>
</dbReference>
<protein>
    <submittedName>
        <fullName evidence="1">Uncharacterized protein</fullName>
    </submittedName>
</protein>
<organism evidence="1 2">
    <name type="scientific">Gossypium klotzschianum</name>
    <dbReference type="NCBI Taxonomy" id="34286"/>
    <lineage>
        <taxon>Eukaryota</taxon>
        <taxon>Viridiplantae</taxon>
        <taxon>Streptophyta</taxon>
        <taxon>Embryophyta</taxon>
        <taxon>Tracheophyta</taxon>
        <taxon>Spermatophyta</taxon>
        <taxon>Magnoliopsida</taxon>
        <taxon>eudicotyledons</taxon>
        <taxon>Gunneridae</taxon>
        <taxon>Pentapetalae</taxon>
        <taxon>rosids</taxon>
        <taxon>malvids</taxon>
        <taxon>Malvales</taxon>
        <taxon>Malvaceae</taxon>
        <taxon>Malvoideae</taxon>
        <taxon>Gossypium</taxon>
    </lineage>
</organism>
<accession>A0A7J8WDT0</accession>
<gene>
    <name evidence="1" type="ORF">Goklo_024689</name>
</gene>
<evidence type="ECO:0000313" key="2">
    <source>
        <dbReference type="Proteomes" id="UP000593573"/>
    </source>
</evidence>
<proteinExistence type="predicted"/>
<name>A0A7J8WDT0_9ROSI</name>
<keyword evidence="2" id="KW-1185">Reference proteome</keyword>
<dbReference type="EMBL" id="JABFAB010246344">
    <property type="protein sequence ID" value="MBA0673000.1"/>
    <property type="molecule type" value="Genomic_DNA"/>
</dbReference>
<sequence length="25" mass="3010">MDCLIRWRIMRLSKPAMEICLICLT</sequence>
<comment type="caution">
    <text evidence="1">The sequence shown here is derived from an EMBL/GenBank/DDBJ whole genome shotgun (WGS) entry which is preliminary data.</text>
</comment>
<reference evidence="1 2" key="1">
    <citation type="journal article" date="2019" name="Genome Biol. Evol.">
        <title>Insights into the evolution of the New World diploid cottons (Gossypium, subgenus Houzingenia) based on genome sequencing.</title>
        <authorList>
            <person name="Grover C.E."/>
            <person name="Arick M.A. 2nd"/>
            <person name="Thrash A."/>
            <person name="Conover J.L."/>
            <person name="Sanders W.S."/>
            <person name="Peterson D.G."/>
            <person name="Frelichowski J.E."/>
            <person name="Scheffler J.A."/>
            <person name="Scheffler B.E."/>
            <person name="Wendel J.F."/>
        </authorList>
    </citation>
    <scope>NUCLEOTIDE SEQUENCE [LARGE SCALE GENOMIC DNA]</scope>
    <source>
        <strain evidence="1">57</strain>
        <tissue evidence="1">Leaf</tissue>
    </source>
</reference>
<evidence type="ECO:0000313" key="1">
    <source>
        <dbReference type="EMBL" id="MBA0673000.1"/>
    </source>
</evidence>
<dbReference type="AlphaFoldDB" id="A0A7J8WDT0"/>